<dbReference type="AlphaFoldDB" id="A0A2J6PSV3"/>
<accession>A0A2J6PSV3</accession>
<dbReference type="InterPro" id="IPR013694">
    <property type="entry name" value="VIT"/>
</dbReference>
<dbReference type="SMART" id="SM00609">
    <property type="entry name" value="VIT"/>
    <property type="match status" value="1"/>
</dbReference>
<dbReference type="Pfam" id="PF08487">
    <property type="entry name" value="VIT"/>
    <property type="match status" value="1"/>
</dbReference>
<dbReference type="SUPFAM" id="SSF53300">
    <property type="entry name" value="vWA-like"/>
    <property type="match status" value="1"/>
</dbReference>
<dbReference type="Proteomes" id="UP000235672">
    <property type="component" value="Unassembled WGS sequence"/>
</dbReference>
<organism evidence="3 4">
    <name type="scientific">Hyaloscypha hepaticicola</name>
    <dbReference type="NCBI Taxonomy" id="2082293"/>
    <lineage>
        <taxon>Eukaryota</taxon>
        <taxon>Fungi</taxon>
        <taxon>Dikarya</taxon>
        <taxon>Ascomycota</taxon>
        <taxon>Pezizomycotina</taxon>
        <taxon>Leotiomycetes</taxon>
        <taxon>Helotiales</taxon>
        <taxon>Hyaloscyphaceae</taxon>
        <taxon>Hyaloscypha</taxon>
    </lineage>
</organism>
<dbReference type="Pfam" id="PF13768">
    <property type="entry name" value="VWA_3"/>
    <property type="match status" value="1"/>
</dbReference>
<evidence type="ECO:0000259" key="1">
    <source>
        <dbReference type="PROSITE" id="PS50234"/>
    </source>
</evidence>
<dbReference type="STRING" id="1745343.A0A2J6PSV3"/>
<dbReference type="PROSITE" id="PS50234">
    <property type="entry name" value="VWFA"/>
    <property type="match status" value="1"/>
</dbReference>
<evidence type="ECO:0008006" key="5">
    <source>
        <dbReference type="Google" id="ProtNLM"/>
    </source>
</evidence>
<dbReference type="PROSITE" id="PS51468">
    <property type="entry name" value="VIT"/>
    <property type="match status" value="1"/>
</dbReference>
<dbReference type="EMBL" id="KZ613501">
    <property type="protein sequence ID" value="PMD17117.1"/>
    <property type="molecule type" value="Genomic_DNA"/>
</dbReference>
<dbReference type="SMART" id="SM00327">
    <property type="entry name" value="VWA"/>
    <property type="match status" value="1"/>
</dbReference>
<evidence type="ECO:0000259" key="2">
    <source>
        <dbReference type="PROSITE" id="PS51468"/>
    </source>
</evidence>
<feature type="domain" description="VWFA" evidence="1">
    <location>
        <begin position="288"/>
        <end position="458"/>
    </location>
</feature>
<sequence>MSYLCGCYYLVVCANPYRRDVPPQKHHLPLLSSTIHSTILSTTSRTVLTQTFTNPTAQNIHECIYTFPLYDGVSVVSFTCRIGKRVLRGLVKEKEKARKAFDEAVNRGETAGLLEQIPEASDVFATKLGNVREGETVIVEIVYVGELKMSEGEGVRFTVPTKIAPRYGGGPAVMEGLNAQEEGGIKITVDVNVPEGSFIKGVQSPSHPIAVSMGTISTAPTAEPMMSRASATLSLGSTALEKDFVLVVQSRDVGIPKAILETHPTIQNHRALMATLVPKFSLPPSRPEIVFVADRSGSMQHNMTMLISAMKVFLKSMPLGVKFNICSFGSSHSFLWPKSQSYSQETLQYASDHLVHFRADYGGTETFGAIKATIENRFTDIPLEIILLTDGDIWAQEELFKYVNEQVEQTNGNIRIFPLGIGNGVSHSLIEGLARASNGFAQAVQDGERLDNCVVRMLRGAMSPHIIDYTLEVKYEREDDDFQLIDKVTDGMKVLLSDDKQAKNTAEKPAISLFDTSVNLEKEDLKGPEDTSFWLPDIPFPKLHQAPQKIPSLFAFSRTTVYLLMSPETIQRNPTAVILRATSAHGPLSLEIPIESLPIPAETIHQLAAKKAVQDLEEGRGWIYDAKDQNGILIKDRHPSCFDELVKKEAIRLGEKFQIAGKWCSFVAVVANDKEIAEKENKIVEQKSLVIGDDGEVLAGEFLRFIVYMVLGV</sequence>
<evidence type="ECO:0000313" key="4">
    <source>
        <dbReference type="Proteomes" id="UP000235672"/>
    </source>
</evidence>
<reference evidence="3 4" key="1">
    <citation type="submission" date="2016-05" db="EMBL/GenBank/DDBJ databases">
        <title>A degradative enzymes factory behind the ericoid mycorrhizal symbiosis.</title>
        <authorList>
            <consortium name="DOE Joint Genome Institute"/>
            <person name="Martino E."/>
            <person name="Morin E."/>
            <person name="Grelet G."/>
            <person name="Kuo A."/>
            <person name="Kohler A."/>
            <person name="Daghino S."/>
            <person name="Barry K."/>
            <person name="Choi C."/>
            <person name="Cichocki N."/>
            <person name="Clum A."/>
            <person name="Copeland A."/>
            <person name="Hainaut M."/>
            <person name="Haridas S."/>
            <person name="Labutti K."/>
            <person name="Lindquist E."/>
            <person name="Lipzen A."/>
            <person name="Khouja H.-R."/>
            <person name="Murat C."/>
            <person name="Ohm R."/>
            <person name="Olson A."/>
            <person name="Spatafora J."/>
            <person name="Veneault-Fourrey C."/>
            <person name="Henrissat B."/>
            <person name="Grigoriev I."/>
            <person name="Martin F."/>
            <person name="Perotto S."/>
        </authorList>
    </citation>
    <scope>NUCLEOTIDE SEQUENCE [LARGE SCALE GENOMIC DNA]</scope>
    <source>
        <strain evidence="3 4">UAMH 7357</strain>
    </source>
</reference>
<protein>
    <recommendedName>
        <fullName evidence="5">VIT-domain-containing protein</fullName>
    </recommendedName>
</protein>
<feature type="domain" description="VIT" evidence="2">
    <location>
        <begin position="14"/>
        <end position="145"/>
    </location>
</feature>
<keyword evidence="4" id="KW-1185">Reference proteome</keyword>
<proteinExistence type="predicted"/>
<dbReference type="InterPro" id="IPR036465">
    <property type="entry name" value="vWFA_dom_sf"/>
</dbReference>
<dbReference type="PANTHER" id="PTHR45737">
    <property type="entry name" value="VON WILLEBRAND FACTOR A DOMAIN-CONTAINING PROTEIN 5A"/>
    <property type="match status" value="1"/>
</dbReference>
<dbReference type="InterPro" id="IPR002035">
    <property type="entry name" value="VWF_A"/>
</dbReference>
<evidence type="ECO:0000313" key="3">
    <source>
        <dbReference type="EMBL" id="PMD17117.1"/>
    </source>
</evidence>
<dbReference type="OrthoDB" id="1729737at2759"/>
<name>A0A2J6PSV3_9HELO</name>
<gene>
    <name evidence="3" type="ORF">NA56DRAFT_579276</name>
</gene>
<dbReference type="PANTHER" id="PTHR45737:SF6">
    <property type="entry name" value="VON WILLEBRAND FACTOR A DOMAIN-CONTAINING PROTEIN 5A"/>
    <property type="match status" value="1"/>
</dbReference>
<dbReference type="Gene3D" id="3.40.50.410">
    <property type="entry name" value="von Willebrand factor, type A domain"/>
    <property type="match status" value="1"/>
</dbReference>